<reference evidence="3" key="1">
    <citation type="submission" date="2020-11" db="EMBL/GenBank/DDBJ databases">
        <authorList>
            <consortium name="DOE Joint Genome Institute"/>
            <person name="Ahrendt S."/>
            <person name="Riley R."/>
            <person name="Andreopoulos W."/>
            <person name="Labutti K."/>
            <person name="Pangilinan J."/>
            <person name="Ruiz-Duenas F.J."/>
            <person name="Barrasa J.M."/>
            <person name="Sanchez-Garcia M."/>
            <person name="Camarero S."/>
            <person name="Miyauchi S."/>
            <person name="Serrano A."/>
            <person name="Linde D."/>
            <person name="Babiker R."/>
            <person name="Drula E."/>
            <person name="Ayuso-Fernandez I."/>
            <person name="Pacheco R."/>
            <person name="Padilla G."/>
            <person name="Ferreira P."/>
            <person name="Barriuso J."/>
            <person name="Kellner H."/>
            <person name="Castanera R."/>
            <person name="Alfaro M."/>
            <person name="Ramirez L."/>
            <person name="Pisabarro A.G."/>
            <person name="Kuo A."/>
            <person name="Tritt A."/>
            <person name="Lipzen A."/>
            <person name="He G."/>
            <person name="Yan M."/>
            <person name="Ng V."/>
            <person name="Cullen D."/>
            <person name="Martin F."/>
            <person name="Rosso M.-N."/>
            <person name="Henrissat B."/>
            <person name="Hibbett D."/>
            <person name="Martinez A.T."/>
            <person name="Grigoriev I.V."/>
        </authorList>
    </citation>
    <scope>NUCLEOTIDE SEQUENCE</scope>
    <source>
        <strain evidence="3">AH 40177</strain>
    </source>
</reference>
<sequence length="211" mass="24096">MPLWTISLPILWFLQPLSSKKNTKVATLNQKRQSYDMWNLGSGSGSLSDTTEVDGVEVGRMIMCNLDDATAAGSHEMRDGMKGLRCLLAKEKSGEFYIGSSQTHIISPNLRIRRLLPIYRKPYSAESTTLLVSLSNIDLWHLGQLLTRLKLTMSIGFPAPSSPRENQETVRAKKLEKETKKRKDEEERMRHEEIVHYMLCQQLFTNKKLTV</sequence>
<feature type="signal peptide" evidence="2">
    <location>
        <begin position="1"/>
        <end position="19"/>
    </location>
</feature>
<accession>A0A9P5PHX2</accession>
<gene>
    <name evidence="3" type="ORF">BDP27DRAFT_1547602</name>
</gene>
<evidence type="ECO:0000256" key="1">
    <source>
        <dbReference type="SAM" id="MobiDB-lite"/>
    </source>
</evidence>
<keyword evidence="4" id="KW-1185">Reference proteome</keyword>
<evidence type="ECO:0000313" key="3">
    <source>
        <dbReference type="EMBL" id="KAF9065984.1"/>
    </source>
</evidence>
<evidence type="ECO:0008006" key="5">
    <source>
        <dbReference type="Google" id="ProtNLM"/>
    </source>
</evidence>
<feature type="chain" id="PRO_5040491155" description="LAGLIDADG homing endonuclease" evidence="2">
    <location>
        <begin position="20"/>
        <end position="211"/>
    </location>
</feature>
<keyword evidence="2" id="KW-0732">Signal</keyword>
<proteinExistence type="predicted"/>
<dbReference type="Proteomes" id="UP000772434">
    <property type="component" value="Unassembled WGS sequence"/>
</dbReference>
<comment type="caution">
    <text evidence="3">The sequence shown here is derived from an EMBL/GenBank/DDBJ whole genome shotgun (WGS) entry which is preliminary data.</text>
</comment>
<evidence type="ECO:0000313" key="4">
    <source>
        <dbReference type="Proteomes" id="UP000772434"/>
    </source>
</evidence>
<feature type="region of interest" description="Disordered" evidence="1">
    <location>
        <begin position="160"/>
        <end position="188"/>
    </location>
</feature>
<dbReference type="EMBL" id="JADNRY010000094">
    <property type="protein sequence ID" value="KAF9065984.1"/>
    <property type="molecule type" value="Genomic_DNA"/>
</dbReference>
<organism evidence="3 4">
    <name type="scientific">Rhodocollybia butyracea</name>
    <dbReference type="NCBI Taxonomy" id="206335"/>
    <lineage>
        <taxon>Eukaryota</taxon>
        <taxon>Fungi</taxon>
        <taxon>Dikarya</taxon>
        <taxon>Basidiomycota</taxon>
        <taxon>Agaricomycotina</taxon>
        <taxon>Agaricomycetes</taxon>
        <taxon>Agaricomycetidae</taxon>
        <taxon>Agaricales</taxon>
        <taxon>Marasmiineae</taxon>
        <taxon>Omphalotaceae</taxon>
        <taxon>Rhodocollybia</taxon>
    </lineage>
</organism>
<dbReference type="OrthoDB" id="76224at2759"/>
<evidence type="ECO:0000256" key="2">
    <source>
        <dbReference type="SAM" id="SignalP"/>
    </source>
</evidence>
<protein>
    <recommendedName>
        <fullName evidence="5">LAGLIDADG homing endonuclease</fullName>
    </recommendedName>
</protein>
<feature type="compositionally biased region" description="Basic and acidic residues" evidence="1">
    <location>
        <begin position="165"/>
        <end position="188"/>
    </location>
</feature>
<name>A0A9P5PHX2_9AGAR</name>
<dbReference type="AlphaFoldDB" id="A0A9P5PHX2"/>